<sequence>MATGVTSVDCHKQVRSWRLLRSLIRLLIPTCNSSTIVEDQDATISNKILQNTKYSSSLISSKSNTITGTIFGYRKGKINFCIQSNANSITPILLLELAVPTNILAREMSKGTLRIALESSSSSSNNGRSSSTVLSTPFWTMYCNGKKVGYAVKRRPSNTDFEVLNLMRSVVVGTGVMKCNGEDDNDDDDEVMYLRGSFKRFGGGSSECESFHLIDPEVVSDIGFDRENHGSIPATAIGRNLESPDARTDPRLD</sequence>
<accession>A0A2K3L9T6</accession>
<dbReference type="Pfam" id="PF04759">
    <property type="entry name" value="DUF617"/>
    <property type="match status" value="1"/>
</dbReference>
<proteinExistence type="predicted"/>
<evidence type="ECO:0000313" key="2">
    <source>
        <dbReference type="EMBL" id="PNX75284.1"/>
    </source>
</evidence>
<feature type="region of interest" description="Disordered" evidence="1">
    <location>
        <begin position="233"/>
        <end position="253"/>
    </location>
</feature>
<dbReference type="AlphaFoldDB" id="A0A2K3L9T6"/>
<dbReference type="InterPro" id="IPR006460">
    <property type="entry name" value="MIZ1-like_pln"/>
</dbReference>
<evidence type="ECO:0008006" key="4">
    <source>
        <dbReference type="Google" id="ProtNLM"/>
    </source>
</evidence>
<dbReference type="STRING" id="57577.A0A2K3L9T6"/>
<comment type="caution">
    <text evidence="2">The sequence shown here is derived from an EMBL/GenBank/DDBJ whole genome shotgun (WGS) entry which is preliminary data.</text>
</comment>
<evidence type="ECO:0000313" key="3">
    <source>
        <dbReference type="Proteomes" id="UP000236291"/>
    </source>
</evidence>
<protein>
    <recommendedName>
        <fullName evidence="4">Protein MIZU-KUSSEI 1-like</fullName>
    </recommendedName>
</protein>
<organism evidence="2 3">
    <name type="scientific">Trifolium pratense</name>
    <name type="common">Red clover</name>
    <dbReference type="NCBI Taxonomy" id="57577"/>
    <lineage>
        <taxon>Eukaryota</taxon>
        <taxon>Viridiplantae</taxon>
        <taxon>Streptophyta</taxon>
        <taxon>Embryophyta</taxon>
        <taxon>Tracheophyta</taxon>
        <taxon>Spermatophyta</taxon>
        <taxon>Magnoliopsida</taxon>
        <taxon>eudicotyledons</taxon>
        <taxon>Gunneridae</taxon>
        <taxon>Pentapetalae</taxon>
        <taxon>rosids</taxon>
        <taxon>fabids</taxon>
        <taxon>Fabales</taxon>
        <taxon>Fabaceae</taxon>
        <taxon>Papilionoideae</taxon>
        <taxon>50 kb inversion clade</taxon>
        <taxon>NPAAA clade</taxon>
        <taxon>Hologalegina</taxon>
        <taxon>IRL clade</taxon>
        <taxon>Trifolieae</taxon>
        <taxon>Trifolium</taxon>
    </lineage>
</organism>
<name>A0A2K3L9T6_TRIPR</name>
<dbReference type="PANTHER" id="PTHR31276:SF4">
    <property type="entry name" value="DUF617 FAMILY PROTEIN"/>
    <property type="match status" value="1"/>
</dbReference>
<dbReference type="GO" id="GO:0010274">
    <property type="term" value="P:hydrotropism"/>
    <property type="evidence" value="ECO:0007669"/>
    <property type="project" value="InterPro"/>
</dbReference>
<reference evidence="2 3" key="2">
    <citation type="journal article" date="2017" name="Front. Plant Sci.">
        <title>Gene Classification and Mining of Molecular Markers Useful in Red Clover (Trifolium pratense) Breeding.</title>
        <authorList>
            <person name="Istvanek J."/>
            <person name="Dluhosova J."/>
            <person name="Dluhos P."/>
            <person name="Patkova L."/>
            <person name="Nedelnik J."/>
            <person name="Repkova J."/>
        </authorList>
    </citation>
    <scope>NUCLEOTIDE SEQUENCE [LARGE SCALE GENOMIC DNA]</scope>
    <source>
        <strain evidence="3">cv. Tatra</strain>
        <tissue evidence="2">Young leaves</tissue>
    </source>
</reference>
<dbReference type="Proteomes" id="UP000236291">
    <property type="component" value="Unassembled WGS sequence"/>
</dbReference>
<dbReference type="NCBIfam" id="TIGR01570">
    <property type="entry name" value="A_thal_3588"/>
    <property type="match status" value="1"/>
</dbReference>
<evidence type="ECO:0000256" key="1">
    <source>
        <dbReference type="SAM" id="MobiDB-lite"/>
    </source>
</evidence>
<dbReference type="EMBL" id="ASHM01028811">
    <property type="protein sequence ID" value="PNX75284.1"/>
    <property type="molecule type" value="Genomic_DNA"/>
</dbReference>
<reference evidence="2 3" key="1">
    <citation type="journal article" date="2014" name="Am. J. Bot.">
        <title>Genome assembly and annotation for red clover (Trifolium pratense; Fabaceae).</title>
        <authorList>
            <person name="Istvanek J."/>
            <person name="Jaros M."/>
            <person name="Krenek A."/>
            <person name="Repkova J."/>
        </authorList>
    </citation>
    <scope>NUCLEOTIDE SEQUENCE [LARGE SCALE GENOMIC DNA]</scope>
    <source>
        <strain evidence="3">cv. Tatra</strain>
        <tissue evidence="2">Young leaves</tissue>
    </source>
</reference>
<feature type="compositionally biased region" description="Basic and acidic residues" evidence="1">
    <location>
        <begin position="242"/>
        <end position="253"/>
    </location>
</feature>
<dbReference type="PANTHER" id="PTHR31276">
    <property type="match status" value="1"/>
</dbReference>
<gene>
    <name evidence="2" type="ORF">L195_g031217</name>
</gene>